<feature type="domain" description="Rab3-GAP regulatory subunit N-terminal" evidence="2">
    <location>
        <begin position="98"/>
        <end position="191"/>
    </location>
</feature>
<evidence type="ECO:0000313" key="4">
    <source>
        <dbReference type="Proteomes" id="UP000815325"/>
    </source>
</evidence>
<dbReference type="Pfam" id="PF14655">
    <property type="entry name" value="RAB3GAP2_N"/>
    <property type="match status" value="2"/>
</dbReference>
<evidence type="ECO:0000259" key="2">
    <source>
        <dbReference type="Pfam" id="PF14655"/>
    </source>
</evidence>
<protein>
    <submittedName>
        <fullName evidence="3">Rab3 GTPase-activating protein regulatory subunit N-terminus-domain-containing protein</fullName>
    </submittedName>
</protein>
<feature type="region of interest" description="Disordered" evidence="1">
    <location>
        <begin position="571"/>
        <end position="622"/>
    </location>
</feature>
<feature type="non-terminal residue" evidence="3">
    <location>
        <position position="1"/>
    </location>
</feature>
<comment type="caution">
    <text evidence="3">The sequence shown here is derived from an EMBL/GenBank/DDBJ whole genome shotgun (WGS) entry which is preliminary data.</text>
</comment>
<sequence length="752" mass="78172">MRVAAAVHNQVAVFPLGGTSAASEHAGEVVPLGVSTTAQDNITALQWVMWRATLPKLQGHKESQCAGSKPSTSYDTAIADQNTSPNTAAADQSTPHNTAPAHHNACCLMAGTAAGYLQLHDVNGLVLLRQRVHAGGPVLKMQVQPRTMGYSLHDHTEGATVTFSNAVVHIPSAAIRKSLVSCLAARARADAVAAEAATRGGTGAWSAAMAWATPTSAQASPVPEGPLLPLAYMATSARCRTCLLANWVLPMAPCLKWSMPRNIGPRFDALFLGHRPPSLYEVLQGGAPSTWRSAGNADGDDDEDDDCGGEDGDGCEGHGATAAGRVVLATAGQGPALAALDAPADAGHRGGGIGALAFSLYDYARSARSQVTLSGPSSLRQGIKSFLLAPLLSWESKGSQPLATFDDPAAGCGQGGAVPSLWKCVRDDARTIKALVPAPRGTLLAALDNLGRVWLVDAASQMGVLRMLKGYRDAMCGWLELPSALVQQCLQAQQGLQQQDSLGDSPPGVQASELTPDYMQASSGNTGSCSQTNLVLVIHAPRKQMVEAWLPPYGPRLHVLHRPGSWMLVQPPTPLDLEDNGVGQSSNHGRVARSSSAQDNSVQDRGAGQGGMQGGVREESHMEMEGTVWGPQGADLARLRQEGCCDLRGCLPSCSTPQGGGEVREGGSAQGEGWPSACNARGEEESAGWQGQHGPALASVAVVDRSLALSGCWMLDPSTGSLTSLAALLTLELAASVLRLRAGPSSGQFRSQ</sequence>
<keyword evidence="4" id="KW-1185">Reference proteome</keyword>
<dbReference type="EMBL" id="MU069845">
    <property type="protein sequence ID" value="KAF5832840.1"/>
    <property type="molecule type" value="Genomic_DNA"/>
</dbReference>
<feature type="compositionally biased region" description="Acidic residues" evidence="1">
    <location>
        <begin position="298"/>
        <end position="314"/>
    </location>
</feature>
<organism evidence="3 4">
    <name type="scientific">Dunaliella salina</name>
    <name type="common">Green alga</name>
    <name type="synonym">Protococcus salinus</name>
    <dbReference type="NCBI Taxonomy" id="3046"/>
    <lineage>
        <taxon>Eukaryota</taxon>
        <taxon>Viridiplantae</taxon>
        <taxon>Chlorophyta</taxon>
        <taxon>core chlorophytes</taxon>
        <taxon>Chlorophyceae</taxon>
        <taxon>CS clade</taxon>
        <taxon>Chlamydomonadales</taxon>
        <taxon>Dunaliellaceae</taxon>
        <taxon>Dunaliella</taxon>
    </lineage>
</organism>
<evidence type="ECO:0000256" key="1">
    <source>
        <dbReference type="SAM" id="MobiDB-lite"/>
    </source>
</evidence>
<evidence type="ECO:0000313" key="3">
    <source>
        <dbReference type="EMBL" id="KAF5832840.1"/>
    </source>
</evidence>
<feature type="region of interest" description="Disordered" evidence="1">
    <location>
        <begin position="290"/>
        <end position="315"/>
    </location>
</feature>
<dbReference type="Proteomes" id="UP000815325">
    <property type="component" value="Unassembled WGS sequence"/>
</dbReference>
<dbReference type="InterPro" id="IPR026059">
    <property type="entry name" value="Rab3GAP2"/>
</dbReference>
<feature type="region of interest" description="Disordered" evidence="1">
    <location>
        <begin position="656"/>
        <end position="689"/>
    </location>
</feature>
<dbReference type="InterPro" id="IPR032839">
    <property type="entry name" value="RAB3GAP_N"/>
</dbReference>
<feature type="region of interest" description="Disordered" evidence="1">
    <location>
        <begin position="59"/>
        <end position="101"/>
    </location>
</feature>
<dbReference type="PANTHER" id="PTHR12472:SF0">
    <property type="entry name" value="RAB3 GTPASE-ACTIVATING PROTEIN NON-CATALYTIC SUBUNIT"/>
    <property type="match status" value="1"/>
</dbReference>
<feature type="compositionally biased region" description="Polar residues" evidence="1">
    <location>
        <begin position="582"/>
        <end position="603"/>
    </location>
</feature>
<feature type="domain" description="Rab3-GAP regulatory subunit N-terminal" evidence="2">
    <location>
        <begin position="420"/>
        <end position="562"/>
    </location>
</feature>
<name>A0ABQ7GE02_DUNSA</name>
<gene>
    <name evidence="3" type="ORF">DUNSADRAFT_11140</name>
</gene>
<feature type="compositionally biased region" description="Polar residues" evidence="1">
    <location>
        <begin position="65"/>
        <end position="97"/>
    </location>
</feature>
<accession>A0ABQ7GE02</accession>
<reference evidence="3" key="1">
    <citation type="submission" date="2017-08" db="EMBL/GenBank/DDBJ databases">
        <authorList>
            <person name="Polle J.E."/>
            <person name="Barry K."/>
            <person name="Cushman J."/>
            <person name="Schmutz J."/>
            <person name="Tran D."/>
            <person name="Hathwaick L.T."/>
            <person name="Yim W.C."/>
            <person name="Jenkins J."/>
            <person name="Mckie-Krisberg Z.M."/>
            <person name="Prochnik S."/>
            <person name="Lindquist E."/>
            <person name="Dockter R.B."/>
            <person name="Adam C."/>
            <person name="Molina H."/>
            <person name="Bunkerborg J."/>
            <person name="Jin E."/>
            <person name="Buchheim M."/>
            <person name="Magnuson J."/>
        </authorList>
    </citation>
    <scope>NUCLEOTIDE SEQUENCE</scope>
    <source>
        <strain evidence="3">CCAP 19/18</strain>
    </source>
</reference>
<dbReference type="PANTHER" id="PTHR12472">
    <property type="entry name" value="RAB3-GAP REGULATORY DOMAIN"/>
    <property type="match status" value="1"/>
</dbReference>
<proteinExistence type="predicted"/>